<evidence type="ECO:0000313" key="1">
    <source>
        <dbReference type="EMBL" id="WXK47870.1"/>
    </source>
</evidence>
<organism evidence="1 2">
    <name type="scientific">Flavobacterium ginsenosidimutans</name>
    <dbReference type="NCBI Taxonomy" id="687844"/>
    <lineage>
        <taxon>Bacteria</taxon>
        <taxon>Pseudomonadati</taxon>
        <taxon>Bacteroidota</taxon>
        <taxon>Flavobacteriia</taxon>
        <taxon>Flavobacteriales</taxon>
        <taxon>Flavobacteriaceae</taxon>
        <taxon>Flavobacterium</taxon>
    </lineage>
</organism>
<dbReference type="EMBL" id="CP147988">
    <property type="protein sequence ID" value="WXK47870.1"/>
    <property type="molecule type" value="Genomic_DNA"/>
</dbReference>
<dbReference type="RefSeq" id="WP_162614888.1">
    <property type="nucleotide sequence ID" value="NZ_CP147988.1"/>
</dbReference>
<proteinExistence type="predicted"/>
<name>A0ABZ2Q3H3_9FLAO</name>
<keyword evidence="2" id="KW-1185">Reference proteome</keyword>
<evidence type="ECO:0000313" key="2">
    <source>
        <dbReference type="Proteomes" id="UP001447857"/>
    </source>
</evidence>
<protein>
    <submittedName>
        <fullName evidence="1">Uncharacterized protein</fullName>
    </submittedName>
</protein>
<accession>A0ABZ2Q3H3</accession>
<dbReference type="Proteomes" id="UP001447857">
    <property type="component" value="Chromosome"/>
</dbReference>
<reference evidence="1 2" key="1">
    <citation type="submission" date="2024-02" db="EMBL/GenBank/DDBJ databases">
        <title>complete genome of Flavobacterium ginsenosidimutans Str. YTB16.</title>
        <authorList>
            <person name="Wang Q."/>
        </authorList>
    </citation>
    <scope>NUCLEOTIDE SEQUENCE [LARGE SCALE GENOMIC DNA]</scope>
    <source>
        <strain evidence="1 2">YTB16</strain>
    </source>
</reference>
<gene>
    <name evidence="1" type="ORF">V6624_12660</name>
</gene>
<sequence>MMQLTKIEKLYKFENVNKKIKFVYAGWEEPNRGQELVYYTLLINGVDKTQELFSEKKIQCFIDEKIETEHPIKNFAFIPCRDLFLLDMENFSKVSLKVYFREDGKTVQDSLVGSFFYEKNHLLINKRSLIITDLSTLQNIKVKFEKDIAIEWAFFINTTQIQIVQSFSNTCFVYDLIEQKIIDKKKIINELLYPDIFRWIYRGQEYNSNQLQMELLQKKESQFISTYFKIE</sequence>